<protein>
    <recommendedName>
        <fullName evidence="3">XRE family transcriptional regulator</fullName>
    </recommendedName>
</protein>
<name>A0ABV6XAR3_9ACTN</name>
<evidence type="ECO:0000313" key="1">
    <source>
        <dbReference type="EMBL" id="MFC1435380.1"/>
    </source>
</evidence>
<dbReference type="Proteomes" id="UP001592530">
    <property type="component" value="Unassembled WGS sequence"/>
</dbReference>
<gene>
    <name evidence="1" type="ORF">ACEZDB_32540</name>
</gene>
<organism evidence="1 2">
    <name type="scientific">Streptacidiphilus alkalitolerans</name>
    <dbReference type="NCBI Taxonomy" id="3342712"/>
    <lineage>
        <taxon>Bacteria</taxon>
        <taxon>Bacillati</taxon>
        <taxon>Actinomycetota</taxon>
        <taxon>Actinomycetes</taxon>
        <taxon>Kitasatosporales</taxon>
        <taxon>Streptomycetaceae</taxon>
        <taxon>Streptacidiphilus</taxon>
    </lineage>
</organism>
<dbReference type="EMBL" id="JBHEZY010000018">
    <property type="protein sequence ID" value="MFC1435380.1"/>
    <property type="molecule type" value="Genomic_DNA"/>
</dbReference>
<reference evidence="1 2" key="1">
    <citation type="submission" date="2024-09" db="EMBL/GenBank/DDBJ databases">
        <authorList>
            <person name="Lee S.D."/>
        </authorList>
    </citation>
    <scope>NUCLEOTIDE SEQUENCE [LARGE SCALE GENOMIC DNA]</scope>
    <source>
        <strain evidence="1 2">N1-3</strain>
    </source>
</reference>
<evidence type="ECO:0008006" key="3">
    <source>
        <dbReference type="Google" id="ProtNLM"/>
    </source>
</evidence>
<proteinExistence type="predicted"/>
<dbReference type="RefSeq" id="WP_380558436.1">
    <property type="nucleotide sequence ID" value="NZ_JBHEZY010000018.1"/>
</dbReference>
<accession>A0ABV6XAR3</accession>
<dbReference type="Gene3D" id="1.10.260.40">
    <property type="entry name" value="lambda repressor-like DNA-binding domains"/>
    <property type="match status" value="1"/>
</dbReference>
<sequence>MADTADHSNPKRPLTLAQKLTKLRTLKTPKGEKPMGFDRMARAITAETGISISGPYLWELCNGDSDDPKRSHLTALARYFKMPVSYFTDDGVFEDEGVGAQLALLGRLKAAGVEAISRRGAVSDEPADTGAMRDLLTRLLAVEAYGDPTVREASVRVGLLTADQRDALNEVLTEPEVLESLQHEPARRLVQAARGLSAPSLESMAAVVRDLPLVDALADEGIRSVVKELAGLSPASIQAIAMMSQQLRNVERIPQQ</sequence>
<comment type="caution">
    <text evidence="1">The sequence shown here is derived from an EMBL/GenBank/DDBJ whole genome shotgun (WGS) entry which is preliminary data.</text>
</comment>
<dbReference type="InterPro" id="IPR010982">
    <property type="entry name" value="Lambda_DNA-bd_dom_sf"/>
</dbReference>
<evidence type="ECO:0000313" key="2">
    <source>
        <dbReference type="Proteomes" id="UP001592530"/>
    </source>
</evidence>